<evidence type="ECO:0000313" key="2">
    <source>
        <dbReference type="Proteomes" id="UP000299102"/>
    </source>
</evidence>
<organism evidence="1 2">
    <name type="scientific">Eumeta variegata</name>
    <name type="common">Bagworm moth</name>
    <name type="synonym">Eumeta japonica</name>
    <dbReference type="NCBI Taxonomy" id="151549"/>
    <lineage>
        <taxon>Eukaryota</taxon>
        <taxon>Metazoa</taxon>
        <taxon>Ecdysozoa</taxon>
        <taxon>Arthropoda</taxon>
        <taxon>Hexapoda</taxon>
        <taxon>Insecta</taxon>
        <taxon>Pterygota</taxon>
        <taxon>Neoptera</taxon>
        <taxon>Endopterygota</taxon>
        <taxon>Lepidoptera</taxon>
        <taxon>Glossata</taxon>
        <taxon>Ditrysia</taxon>
        <taxon>Tineoidea</taxon>
        <taxon>Psychidae</taxon>
        <taxon>Oiketicinae</taxon>
        <taxon>Eumeta</taxon>
    </lineage>
</organism>
<sequence length="92" mass="10294">MCARKYAQFTLMFARKPKTRPSSTIALIMAYYTKLCPLHDGVTARSSFDIRRCSGCAHSFNHTPPSADDTMMICEVMNSKASKTLFVFGFKG</sequence>
<gene>
    <name evidence="1" type="ORF">EVAR_28251_1</name>
</gene>
<proteinExistence type="predicted"/>
<reference evidence="1 2" key="1">
    <citation type="journal article" date="2019" name="Commun. Biol.">
        <title>The bagworm genome reveals a unique fibroin gene that provides high tensile strength.</title>
        <authorList>
            <person name="Kono N."/>
            <person name="Nakamura H."/>
            <person name="Ohtoshi R."/>
            <person name="Tomita M."/>
            <person name="Numata K."/>
            <person name="Arakawa K."/>
        </authorList>
    </citation>
    <scope>NUCLEOTIDE SEQUENCE [LARGE SCALE GENOMIC DNA]</scope>
</reference>
<dbReference type="EMBL" id="BGZK01000284">
    <property type="protein sequence ID" value="GBP34117.1"/>
    <property type="molecule type" value="Genomic_DNA"/>
</dbReference>
<dbReference type="Proteomes" id="UP000299102">
    <property type="component" value="Unassembled WGS sequence"/>
</dbReference>
<protein>
    <submittedName>
        <fullName evidence="1">Uncharacterized protein</fullName>
    </submittedName>
</protein>
<dbReference type="AlphaFoldDB" id="A0A4C1V753"/>
<keyword evidence="2" id="KW-1185">Reference proteome</keyword>
<evidence type="ECO:0000313" key="1">
    <source>
        <dbReference type="EMBL" id="GBP34117.1"/>
    </source>
</evidence>
<name>A0A4C1V753_EUMVA</name>
<accession>A0A4C1V753</accession>
<comment type="caution">
    <text evidence="1">The sequence shown here is derived from an EMBL/GenBank/DDBJ whole genome shotgun (WGS) entry which is preliminary data.</text>
</comment>